<evidence type="ECO:0000256" key="12">
    <source>
        <dbReference type="SAM" id="MobiDB-lite"/>
    </source>
</evidence>
<keyword evidence="6" id="KW-0946">Virion</keyword>
<proteinExistence type="evidence at transcript level"/>
<evidence type="ECO:0000256" key="4">
    <source>
        <dbReference type="ARBA" id="ARBA00020572"/>
    </source>
</evidence>
<dbReference type="Gene3D" id="6.10.140.830">
    <property type="match status" value="1"/>
</dbReference>
<keyword evidence="7" id="KW-0693">Viral RNA replication</keyword>
<evidence type="ECO:0000256" key="11">
    <source>
        <dbReference type="ARBA" id="ARBA00050005"/>
    </source>
</evidence>
<dbReference type="GO" id="GO:0044423">
    <property type="term" value="C:virion component"/>
    <property type="evidence" value="ECO:0007669"/>
    <property type="project" value="UniProtKB-KW"/>
</dbReference>
<evidence type="ECO:0000313" key="14">
    <source>
        <dbReference type="Proteomes" id="UP000107122"/>
    </source>
</evidence>
<dbReference type="CDD" id="cd21033">
    <property type="entry name" value="VSV_P-protein-C_like"/>
    <property type="match status" value="1"/>
</dbReference>
<evidence type="ECO:0000256" key="8">
    <source>
        <dbReference type="ARBA" id="ARBA00023186"/>
    </source>
</evidence>
<feature type="region of interest" description="Disordered" evidence="12">
    <location>
        <begin position="43"/>
        <end position="71"/>
    </location>
</feature>
<dbReference type="EMBL" id="KU296059">
    <property type="protein sequence ID" value="AMK37542.1"/>
    <property type="molecule type" value="mRNA"/>
</dbReference>
<dbReference type="SUPFAM" id="SSF160892">
    <property type="entry name" value="Phosphoprotein oligomerization domain-like"/>
    <property type="match status" value="1"/>
</dbReference>
<protein>
    <recommendedName>
        <fullName evidence="4">Phosphoprotein</fullName>
    </recommendedName>
    <alternativeName>
        <fullName evidence="10">Protein M1</fullName>
    </alternativeName>
</protein>
<reference evidence="13 14" key="1">
    <citation type="journal article" date="2016" name="Genome Announc.">
        <title>Genome Sequences of Nine Vesicular Stomatitis Virus Isolates from South America.</title>
        <authorList>
            <person name="Fowler V.L."/>
            <person name="King D.J."/>
            <person name="Howson E.L."/>
            <person name="Madi M."/>
            <person name="Pauszek S.J."/>
            <person name="Rodriguez L.L."/>
            <person name="Knowles N.J."/>
            <person name="Mioulet V."/>
            <person name="King D.P."/>
        </authorList>
    </citation>
    <scope>NUCLEOTIDE SEQUENCE [LARGE SCALE GENOMIC DNA]</scope>
    <source>
        <strain evidence="13">29705/COL/2001</strain>
    </source>
</reference>
<keyword evidence="5" id="KW-0597">Phosphoprotein</keyword>
<evidence type="ECO:0000256" key="10">
    <source>
        <dbReference type="ARBA" id="ARBA00032207"/>
    </source>
</evidence>
<comment type="subunit">
    <text evidence="11">Homodimer. Interacts with the L polymerase; the association of P and L forms the polymerase complex and positions P optimally for encapsidation of newly synthesized genomes with the nucleoprotein. Interacts (via N-terminus) with N(0). Interacts (via C-terminus) with N in ribonucleocapsid (via C-terminus); this interaction allows to package the L polymerase in the virion and positions the polymerase on the template, since P acts as a bridge between N and L.</text>
</comment>
<evidence type="ECO:0000256" key="6">
    <source>
        <dbReference type="ARBA" id="ARBA00022844"/>
    </source>
</evidence>
<evidence type="ECO:0000313" key="13">
    <source>
        <dbReference type="EMBL" id="AMK37542.1"/>
    </source>
</evidence>
<evidence type="ECO:0000256" key="7">
    <source>
        <dbReference type="ARBA" id="ARBA00022953"/>
    </source>
</evidence>
<dbReference type="GO" id="GO:0003968">
    <property type="term" value="F:RNA-directed RNA polymerase activity"/>
    <property type="evidence" value="ECO:0007669"/>
    <property type="project" value="InterPro"/>
</dbReference>
<sequence>MDNLTKVREYLKSYSRLDQAVGEIDEIEAQRDEKSNYELFQEDGVEEHAKPSYFQAADDSDTESEPEIEDNQSLYVPDQEAEQVEGFIQGPLDDYADEEVDVVFTSDWKQPELESDEHGKTLRLTLPEGLSGEQKSQWLSTIKAVVQSAKYWNLAECTFEASGDGVIMKERQMTPDVYKVTPAMNTHPSQSEAVSDVWSLSKTSMTFQPKKASLQPLTISLDELFSSRGEFISVGGNGRMSHKEAILLGLRYKKLYNQARVKYSL</sequence>
<dbReference type="GO" id="GO:0030430">
    <property type="term" value="C:host cell cytoplasm"/>
    <property type="evidence" value="ECO:0007669"/>
    <property type="project" value="UniProtKB-SubCell"/>
</dbReference>
<accession>A0A140DCD9</accession>
<dbReference type="Proteomes" id="UP000107122">
    <property type="component" value="Genome"/>
</dbReference>
<name>A0A140DCD9_9RHAB</name>
<comment type="similarity">
    <text evidence="3">Belongs to the vesiculovirus protein P family.</text>
</comment>
<dbReference type="Gene3D" id="1.10.8.440">
    <property type="entry name" value="Vesicular stomatitis virus phosphoprotein C-terminal domain"/>
    <property type="match status" value="1"/>
</dbReference>
<organism evidence="13 14">
    <name type="scientific">Vesicular stomatitis Indiana virus</name>
    <dbReference type="NCBI Taxonomy" id="11277"/>
    <lineage>
        <taxon>Viruses</taxon>
        <taxon>Riboviria</taxon>
        <taxon>Orthornavirae</taxon>
        <taxon>Negarnaviricota</taxon>
        <taxon>Haploviricotina</taxon>
        <taxon>Monjiviricetes</taxon>
        <taxon>Mononegavirales</taxon>
        <taxon>Rhabdoviridae</taxon>
        <taxon>Alpharhabdovirinae</taxon>
        <taxon>Vesiculovirus</taxon>
        <taxon>Vesiculovirus indiana</taxon>
    </lineage>
</organism>
<keyword evidence="9" id="KW-1035">Host cytoplasm</keyword>
<dbReference type="InterPro" id="IPR037263">
    <property type="entry name" value="Phosphoprotein_central"/>
</dbReference>
<evidence type="ECO:0000256" key="1">
    <source>
        <dbReference type="ARBA" id="ARBA00004192"/>
    </source>
</evidence>
<dbReference type="Pfam" id="PF00922">
    <property type="entry name" value="Phosphoprotein"/>
    <property type="match status" value="1"/>
</dbReference>
<evidence type="ECO:0000256" key="5">
    <source>
        <dbReference type="ARBA" id="ARBA00022553"/>
    </source>
</evidence>
<evidence type="ECO:0000256" key="9">
    <source>
        <dbReference type="ARBA" id="ARBA00023200"/>
    </source>
</evidence>
<comment type="subcellular location">
    <subcellularLocation>
        <location evidence="1">Host cytoplasm</location>
    </subcellularLocation>
    <subcellularLocation>
        <location evidence="2">Virion</location>
    </subcellularLocation>
</comment>
<keyword evidence="8" id="KW-0143">Chaperone</keyword>
<evidence type="ECO:0000256" key="3">
    <source>
        <dbReference type="ARBA" id="ARBA00008502"/>
    </source>
</evidence>
<feature type="compositionally biased region" description="Acidic residues" evidence="12">
    <location>
        <begin position="58"/>
        <end position="70"/>
    </location>
</feature>
<dbReference type="InterPro" id="IPR043036">
    <property type="entry name" value="Phosphoprotein_C_viral"/>
</dbReference>
<dbReference type="InterPro" id="IPR048220">
    <property type="entry name" value="P-protein-C_vesiculovirus"/>
</dbReference>
<evidence type="ECO:0000256" key="2">
    <source>
        <dbReference type="ARBA" id="ARBA00004328"/>
    </source>
</evidence>